<evidence type="ECO:0000313" key="2">
    <source>
        <dbReference type="Ensembl" id="ENSPSTP00000005257.1"/>
    </source>
</evidence>
<proteinExistence type="predicted"/>
<dbReference type="AlphaFoldDB" id="A0A8C9ESS3"/>
<evidence type="ECO:0000256" key="1">
    <source>
        <dbReference type="SAM" id="MobiDB-lite"/>
    </source>
</evidence>
<protein>
    <submittedName>
        <fullName evidence="2">Uncharacterized protein</fullName>
    </submittedName>
</protein>
<evidence type="ECO:0000313" key="3">
    <source>
        <dbReference type="Proteomes" id="UP000694428"/>
    </source>
</evidence>
<accession>A0A8C9ESS3</accession>
<dbReference type="Ensembl" id="ENSPSTT00000005522.1">
    <property type="protein sequence ID" value="ENSPSTP00000005257.1"/>
    <property type="gene ID" value="ENSPSTG00000003732.1"/>
</dbReference>
<name>A0A8C9ESS3_PAVCR</name>
<reference evidence="2" key="1">
    <citation type="submission" date="2025-05" db="UniProtKB">
        <authorList>
            <consortium name="Ensembl"/>
        </authorList>
    </citation>
    <scope>IDENTIFICATION</scope>
</reference>
<feature type="region of interest" description="Disordered" evidence="1">
    <location>
        <begin position="48"/>
        <end position="104"/>
    </location>
</feature>
<organism evidence="2 3">
    <name type="scientific">Pavo cristatus</name>
    <name type="common">Indian peafowl</name>
    <name type="synonym">Blue peafowl</name>
    <dbReference type="NCBI Taxonomy" id="9049"/>
    <lineage>
        <taxon>Eukaryota</taxon>
        <taxon>Metazoa</taxon>
        <taxon>Chordata</taxon>
        <taxon>Craniata</taxon>
        <taxon>Vertebrata</taxon>
        <taxon>Euteleostomi</taxon>
        <taxon>Archelosauria</taxon>
        <taxon>Archosauria</taxon>
        <taxon>Dinosauria</taxon>
        <taxon>Saurischia</taxon>
        <taxon>Theropoda</taxon>
        <taxon>Coelurosauria</taxon>
        <taxon>Aves</taxon>
        <taxon>Neognathae</taxon>
        <taxon>Galloanserae</taxon>
        <taxon>Galliformes</taxon>
        <taxon>Phasianidae</taxon>
        <taxon>Phasianinae</taxon>
        <taxon>Pavo</taxon>
    </lineage>
</organism>
<sequence>MSEDTLLHGEALFVIATTDPDNIALISRNLCGHSLLIECSQLPVAGKEMLTARPPSRNTRNPPSSSPQRRPEPATAAHLVPSAAPEAALGSYGAREPSPPAALP</sequence>
<dbReference type="Proteomes" id="UP000694428">
    <property type="component" value="Unplaced"/>
</dbReference>
<feature type="compositionally biased region" description="Low complexity" evidence="1">
    <location>
        <begin position="53"/>
        <end position="68"/>
    </location>
</feature>
<keyword evidence="3" id="KW-1185">Reference proteome</keyword>
<dbReference type="Ensembl" id="ENSPSTT00000015424.1">
    <property type="protein sequence ID" value="ENSPSTP00000014698.1"/>
    <property type="gene ID" value="ENSPSTG00000010419.1"/>
</dbReference>